<keyword evidence="4" id="KW-0378">Hydrolase</keyword>
<keyword evidence="7" id="KW-0238">DNA-binding</keyword>
<dbReference type="PROSITE" id="PS50967">
    <property type="entry name" value="HRDC"/>
    <property type="match status" value="1"/>
</dbReference>
<dbReference type="PROSITE" id="PS51192">
    <property type="entry name" value="HELICASE_ATP_BIND_1"/>
    <property type="match status" value="1"/>
</dbReference>
<sequence length="1151" mass="127480">METDALIKKLQGLRKCVTGIISQLVSGDEIDNSTGSQQVCQYLDEAGKLLTNVDKILRGEEIGGDTVSEEGIKNGPCCSCGKINGSGRRKEDSTVISGGIDSKKENDGAGFQSDRLSAGNDCQNRPNSFSTRDDVKWSGIKLDDGNGRNISNSKQESQLVTDCDSDATDDDDTPLLHSTHNSDQSHDSQGVLQVTESPDGGQDEDGFGSDDDFNDSILQEIDEAERSFNSNKNVEEDDGDEDPQNHPSDPKYLEVLKKYFGYSKFRPMQWKIINSVLNEKRDSCVVMATGYGKSLCYQFPSVFTQKTTVVISPLISLMQDQVMGLQAANIEACFLGSAQENSTQVRQDLKRGKYRVLYITPEYASSGGVNHLKDLDRDVGLDLIAIDEAHCVSQWGHDFRSAYRSLGQLKEAFPQVPVLALTATATQEVRLDICRSLKLRDPSIICTGFDRPNLFLSVGLKTDTAFDLRSQMTKQGNKFNFDGPTIIYCPTKKATNDVAAIVKGMNIPSAPYHAGLSQADRNKAHRQFVNDQVQVIIATVAFGMGIDKPDVRKVIHYGAPKDIESYYQEVGRAGRDGLPSQCHVFYTEKDFLTSRHFISEVQNEKFREHKMKMLGKMQQYLKTTTCRRRLLLSHFENKKLDDIGGTTNCCDNCRKNLERSRQQSYYDAKNWSSVLPPGADICDGEQDFTKEARNLFDAIQALGCRFGLATVVLFLVGSHSQRTSRFTKLSGFGNGKYRKTNWWKSFGKALIYEGYLKEVAIPNSFGSTVELSSKGSVWRRGASPLKLTPTMDMLAEMRPPVAVTVRPAPSVSLSRSTSVPPSASASDWNSTKEEVRKTVSPQKPVVDEKTMRARADLYAMLVKKRNDLAQETGYTPHSIASNKVLLDLAKIRPSSKESLLKLEDFPQAKVEKFGPTFIKILKDYCQEKDVKMDDFPEIKLTKNDTDLMRELLRLTETQRASYVLFNRDNKSVEEVASLRGLKTTTVVSHLCEAIKVGLEVDPVRVGVTSQIESLITRVIRGPEINSVISKLTPIKDRLPDYIEYNQIRVVIAGLVQKYGQVMSPTGDLVLDAPSSQDLTDNTNSDIDGASVKVGGASGVCDSGASATQSSQSLSQADTTETTGQKRKLPGWMDGKTKPVMSKKMRSNSLFR</sequence>
<evidence type="ECO:0000313" key="15">
    <source>
        <dbReference type="EnsemblMetazoa" id="G31501.2:cds"/>
    </source>
</evidence>
<feature type="region of interest" description="Disordered" evidence="11">
    <location>
        <begin position="810"/>
        <end position="843"/>
    </location>
</feature>
<dbReference type="GO" id="GO:0043138">
    <property type="term" value="F:3'-5' DNA helicase activity"/>
    <property type="evidence" value="ECO:0007669"/>
    <property type="project" value="UniProtKB-EC"/>
</dbReference>
<name>A0A8W8M6U8_MAGGI</name>
<dbReference type="EC" id="5.6.2.4" evidence="10"/>
<feature type="compositionally biased region" description="Polar residues" evidence="11">
    <location>
        <begin position="120"/>
        <end position="130"/>
    </location>
</feature>
<dbReference type="AlphaFoldDB" id="A0A8W8M6U8"/>
<evidence type="ECO:0000259" key="14">
    <source>
        <dbReference type="PROSITE" id="PS51194"/>
    </source>
</evidence>
<dbReference type="Gene3D" id="3.40.50.300">
    <property type="entry name" value="P-loop containing nucleotide triphosphate hydrolases"/>
    <property type="match status" value="2"/>
</dbReference>
<keyword evidence="8" id="KW-0413">Isomerase</keyword>
<dbReference type="GO" id="GO:0000724">
    <property type="term" value="P:double-strand break repair via homologous recombination"/>
    <property type="evidence" value="ECO:0007669"/>
    <property type="project" value="TreeGrafter"/>
</dbReference>
<dbReference type="SUPFAM" id="SSF46785">
    <property type="entry name" value="Winged helix' DNA-binding domain"/>
    <property type="match status" value="1"/>
</dbReference>
<dbReference type="InterPro" id="IPR004589">
    <property type="entry name" value="DNA_helicase_ATP-dep_RecQ"/>
</dbReference>
<dbReference type="PANTHER" id="PTHR13710">
    <property type="entry name" value="DNA HELICASE RECQ FAMILY MEMBER"/>
    <property type="match status" value="1"/>
</dbReference>
<evidence type="ECO:0000256" key="11">
    <source>
        <dbReference type="SAM" id="MobiDB-lite"/>
    </source>
</evidence>
<evidence type="ECO:0000256" key="1">
    <source>
        <dbReference type="ARBA" id="ARBA00001947"/>
    </source>
</evidence>
<dbReference type="GO" id="GO:0005737">
    <property type="term" value="C:cytoplasm"/>
    <property type="evidence" value="ECO:0007669"/>
    <property type="project" value="TreeGrafter"/>
</dbReference>
<organism evidence="15 16">
    <name type="scientific">Magallana gigas</name>
    <name type="common">Pacific oyster</name>
    <name type="synonym">Crassostrea gigas</name>
    <dbReference type="NCBI Taxonomy" id="29159"/>
    <lineage>
        <taxon>Eukaryota</taxon>
        <taxon>Metazoa</taxon>
        <taxon>Spiralia</taxon>
        <taxon>Lophotrochozoa</taxon>
        <taxon>Mollusca</taxon>
        <taxon>Bivalvia</taxon>
        <taxon>Autobranchia</taxon>
        <taxon>Pteriomorphia</taxon>
        <taxon>Ostreida</taxon>
        <taxon>Ostreoidea</taxon>
        <taxon>Ostreidae</taxon>
        <taxon>Magallana</taxon>
    </lineage>
</organism>
<evidence type="ECO:0000256" key="3">
    <source>
        <dbReference type="ARBA" id="ARBA00022741"/>
    </source>
</evidence>
<dbReference type="Gene3D" id="1.10.10.10">
    <property type="entry name" value="Winged helix-like DNA-binding domain superfamily/Winged helix DNA-binding domain"/>
    <property type="match status" value="1"/>
</dbReference>
<dbReference type="InterPro" id="IPR029491">
    <property type="entry name" value="Helicase_HTH"/>
</dbReference>
<dbReference type="InterPro" id="IPR001650">
    <property type="entry name" value="Helicase_C-like"/>
</dbReference>
<dbReference type="Pfam" id="PF14493">
    <property type="entry name" value="HTH_40"/>
    <property type="match status" value="1"/>
</dbReference>
<dbReference type="InterPro" id="IPR036390">
    <property type="entry name" value="WH_DNA-bd_sf"/>
</dbReference>
<dbReference type="GO" id="GO:0005654">
    <property type="term" value="C:nucleoplasm"/>
    <property type="evidence" value="ECO:0007669"/>
    <property type="project" value="TreeGrafter"/>
</dbReference>
<dbReference type="InterPro" id="IPR032284">
    <property type="entry name" value="RecQ_Zn-bd"/>
</dbReference>
<dbReference type="NCBIfam" id="TIGR00614">
    <property type="entry name" value="recQ_fam"/>
    <property type="match status" value="1"/>
</dbReference>
<dbReference type="GO" id="GO:0016787">
    <property type="term" value="F:hydrolase activity"/>
    <property type="evidence" value="ECO:0007669"/>
    <property type="project" value="UniProtKB-KW"/>
</dbReference>
<dbReference type="Pfam" id="PF00570">
    <property type="entry name" value="HRDC"/>
    <property type="match status" value="1"/>
</dbReference>
<feature type="compositionally biased region" description="Polar residues" evidence="11">
    <location>
        <begin position="813"/>
        <end position="829"/>
    </location>
</feature>
<feature type="compositionally biased region" description="Acidic residues" evidence="11">
    <location>
        <begin position="163"/>
        <end position="173"/>
    </location>
</feature>
<dbReference type="CDD" id="cd18794">
    <property type="entry name" value="SF2_C_RecQ"/>
    <property type="match status" value="1"/>
</dbReference>
<evidence type="ECO:0000256" key="7">
    <source>
        <dbReference type="ARBA" id="ARBA00023125"/>
    </source>
</evidence>
<evidence type="ECO:0000259" key="13">
    <source>
        <dbReference type="PROSITE" id="PS51192"/>
    </source>
</evidence>
<dbReference type="InterPro" id="IPR011545">
    <property type="entry name" value="DEAD/DEAH_box_helicase_dom"/>
</dbReference>
<comment type="catalytic activity">
    <reaction evidence="9">
        <text>Couples ATP hydrolysis with the unwinding of duplex DNA by translocating in the 3'-5' direction.</text>
        <dbReference type="EC" id="5.6.2.4"/>
    </reaction>
</comment>
<dbReference type="GO" id="GO:0005694">
    <property type="term" value="C:chromosome"/>
    <property type="evidence" value="ECO:0007669"/>
    <property type="project" value="TreeGrafter"/>
</dbReference>
<comment type="similarity">
    <text evidence="2">Belongs to the helicase family. RecQ subfamily.</text>
</comment>
<dbReference type="FunFam" id="3.40.50.300:FF:000941">
    <property type="entry name" value="Werner syndrome RecQ like helicase"/>
    <property type="match status" value="1"/>
</dbReference>
<feature type="compositionally biased region" description="Polar residues" evidence="11">
    <location>
        <begin position="148"/>
        <end position="160"/>
    </location>
</feature>
<dbReference type="PROSITE" id="PS51194">
    <property type="entry name" value="HELICASE_CTER"/>
    <property type="match status" value="1"/>
</dbReference>
<feature type="compositionally biased region" description="Acidic residues" evidence="11">
    <location>
        <begin position="201"/>
        <end position="214"/>
    </location>
</feature>
<feature type="compositionally biased region" description="Low complexity" evidence="11">
    <location>
        <begin position="1100"/>
        <end position="1119"/>
    </location>
</feature>
<accession>A0A8W8M6U8</accession>
<dbReference type="EnsemblMetazoa" id="G31501.2">
    <property type="protein sequence ID" value="G31501.2:cds"/>
    <property type="gene ID" value="G31501"/>
</dbReference>
<evidence type="ECO:0000256" key="4">
    <source>
        <dbReference type="ARBA" id="ARBA00022801"/>
    </source>
</evidence>
<comment type="cofactor">
    <cofactor evidence="1">
        <name>Zn(2+)</name>
        <dbReference type="ChEBI" id="CHEBI:29105"/>
    </cofactor>
</comment>
<dbReference type="Pfam" id="PF16124">
    <property type="entry name" value="RecQ_Zn_bind"/>
    <property type="match status" value="1"/>
</dbReference>
<dbReference type="SMART" id="SM00956">
    <property type="entry name" value="RQC"/>
    <property type="match status" value="1"/>
</dbReference>
<keyword evidence="5" id="KW-0347">Helicase</keyword>
<evidence type="ECO:0000256" key="5">
    <source>
        <dbReference type="ARBA" id="ARBA00022806"/>
    </source>
</evidence>
<dbReference type="InterPro" id="IPR027417">
    <property type="entry name" value="P-loop_NTPase"/>
</dbReference>
<dbReference type="SMART" id="SM00490">
    <property type="entry name" value="HELICc"/>
    <property type="match status" value="1"/>
</dbReference>
<reference evidence="15" key="1">
    <citation type="submission" date="2022-08" db="UniProtKB">
        <authorList>
            <consortium name="EnsemblMetazoa"/>
        </authorList>
    </citation>
    <scope>IDENTIFICATION</scope>
    <source>
        <strain evidence="15">05x7-T-G4-1.051#20</strain>
    </source>
</reference>
<dbReference type="GO" id="GO:0006260">
    <property type="term" value="P:DNA replication"/>
    <property type="evidence" value="ECO:0007669"/>
    <property type="project" value="InterPro"/>
</dbReference>
<dbReference type="SUPFAM" id="SSF47819">
    <property type="entry name" value="HRDC-like"/>
    <property type="match status" value="1"/>
</dbReference>
<dbReference type="SUPFAM" id="SSF52540">
    <property type="entry name" value="P-loop containing nucleoside triphosphate hydrolases"/>
    <property type="match status" value="2"/>
</dbReference>
<evidence type="ECO:0000256" key="2">
    <source>
        <dbReference type="ARBA" id="ARBA00005446"/>
    </source>
</evidence>
<dbReference type="GO" id="GO:0009378">
    <property type="term" value="F:four-way junction helicase activity"/>
    <property type="evidence" value="ECO:0007669"/>
    <property type="project" value="TreeGrafter"/>
</dbReference>
<dbReference type="GO" id="GO:0005524">
    <property type="term" value="F:ATP binding"/>
    <property type="evidence" value="ECO:0007669"/>
    <property type="project" value="UniProtKB-KW"/>
</dbReference>
<dbReference type="InterPro" id="IPR044876">
    <property type="entry name" value="HRDC_dom_sf"/>
</dbReference>
<evidence type="ECO:0000259" key="12">
    <source>
        <dbReference type="PROSITE" id="PS50967"/>
    </source>
</evidence>
<feature type="region of interest" description="Disordered" evidence="11">
    <location>
        <begin position="1100"/>
        <end position="1151"/>
    </location>
</feature>
<protein>
    <recommendedName>
        <fullName evidence="10">DNA 3'-5' helicase</fullName>
        <ecNumber evidence="10">5.6.2.4</ecNumber>
    </recommendedName>
</protein>
<dbReference type="GO" id="GO:0000723">
    <property type="term" value="P:telomere maintenance"/>
    <property type="evidence" value="ECO:0007669"/>
    <property type="project" value="TreeGrafter"/>
</dbReference>
<dbReference type="GO" id="GO:0003677">
    <property type="term" value="F:DNA binding"/>
    <property type="evidence" value="ECO:0007669"/>
    <property type="project" value="UniProtKB-KW"/>
</dbReference>
<dbReference type="InterPro" id="IPR010997">
    <property type="entry name" value="HRDC-like_sf"/>
</dbReference>
<dbReference type="Pfam" id="PF09382">
    <property type="entry name" value="RQC"/>
    <property type="match status" value="1"/>
</dbReference>
<feature type="domain" description="Helicase C-terminal" evidence="14">
    <location>
        <begin position="467"/>
        <end position="617"/>
    </location>
</feature>
<dbReference type="InterPro" id="IPR036388">
    <property type="entry name" value="WH-like_DNA-bd_sf"/>
</dbReference>
<evidence type="ECO:0000313" key="16">
    <source>
        <dbReference type="Proteomes" id="UP000005408"/>
    </source>
</evidence>
<evidence type="ECO:0000256" key="9">
    <source>
        <dbReference type="ARBA" id="ARBA00034617"/>
    </source>
</evidence>
<evidence type="ECO:0000256" key="10">
    <source>
        <dbReference type="ARBA" id="ARBA00034808"/>
    </source>
</evidence>
<dbReference type="Proteomes" id="UP000005408">
    <property type="component" value="Unassembled WGS sequence"/>
</dbReference>
<dbReference type="InterPro" id="IPR014001">
    <property type="entry name" value="Helicase_ATP-bd"/>
</dbReference>
<dbReference type="SMART" id="SM00341">
    <property type="entry name" value="HRDC"/>
    <property type="match status" value="1"/>
</dbReference>
<feature type="domain" description="HRDC" evidence="12">
    <location>
        <begin position="851"/>
        <end position="931"/>
    </location>
</feature>
<dbReference type="Pfam" id="PF00271">
    <property type="entry name" value="Helicase_C"/>
    <property type="match status" value="1"/>
</dbReference>
<feature type="region of interest" description="Disordered" evidence="11">
    <location>
        <begin position="86"/>
        <end position="250"/>
    </location>
</feature>
<feature type="compositionally biased region" description="Basic and acidic residues" evidence="11">
    <location>
        <begin position="131"/>
        <end position="146"/>
    </location>
</feature>
<keyword evidence="3" id="KW-0547">Nucleotide-binding</keyword>
<dbReference type="InterPro" id="IPR002121">
    <property type="entry name" value="HRDC_dom"/>
</dbReference>
<feature type="compositionally biased region" description="Polar residues" evidence="11">
    <location>
        <begin position="176"/>
        <end position="196"/>
    </location>
</feature>
<keyword evidence="6" id="KW-0067">ATP-binding</keyword>
<proteinExistence type="inferred from homology"/>
<dbReference type="Gene3D" id="1.10.150.80">
    <property type="entry name" value="HRDC domain"/>
    <property type="match status" value="1"/>
</dbReference>
<keyword evidence="16" id="KW-1185">Reference proteome</keyword>
<evidence type="ECO:0000256" key="6">
    <source>
        <dbReference type="ARBA" id="ARBA00022840"/>
    </source>
</evidence>
<dbReference type="InterPro" id="IPR018982">
    <property type="entry name" value="RQC_domain"/>
</dbReference>
<dbReference type="PANTHER" id="PTHR13710:SF120">
    <property type="entry name" value="BIFUNCTIONAL 3'-5' EXONUCLEASE_ATP-DEPENDENT HELICASE WRN"/>
    <property type="match status" value="1"/>
</dbReference>
<dbReference type="SMART" id="SM00487">
    <property type="entry name" value="DEXDc"/>
    <property type="match status" value="1"/>
</dbReference>
<feature type="domain" description="Helicase ATP-binding" evidence="13">
    <location>
        <begin position="274"/>
        <end position="443"/>
    </location>
</feature>
<evidence type="ECO:0000256" key="8">
    <source>
        <dbReference type="ARBA" id="ARBA00023235"/>
    </source>
</evidence>
<dbReference type="Pfam" id="PF00270">
    <property type="entry name" value="DEAD"/>
    <property type="match status" value="1"/>
</dbReference>